<gene>
    <name evidence="2" type="primary">ULI1</name>
    <name evidence="2" type="ORF">GRS66_001617</name>
</gene>
<keyword evidence="3" id="KW-1185">Reference proteome</keyword>
<reference evidence="2 3" key="1">
    <citation type="journal article" date="2019" name="BMC Genomics">
        <title>Chromosome level assembly and comparative genome analysis confirm lager-brewing yeasts originated from a single hybridization.</title>
        <authorList>
            <person name="Salazar A.N."/>
            <person name="Gorter de Vries A.R."/>
            <person name="van den Broek M."/>
            <person name="Brouwers N."/>
            <person name="de la Torre Cortes P."/>
            <person name="Kuijpers N.G.A."/>
            <person name="Daran J.G."/>
            <person name="Abeel T."/>
        </authorList>
    </citation>
    <scope>NUCLEOTIDE SEQUENCE [LARGE SCALE GENOMIC DNA]</scope>
    <source>
        <strain evidence="2 3">CBS 1483</strain>
    </source>
</reference>
<dbReference type="AlphaFoldDB" id="A0A6C1DS00"/>
<proteinExistence type="predicted"/>
<feature type="signal peptide" evidence="1">
    <location>
        <begin position="1"/>
        <end position="19"/>
    </location>
</feature>
<dbReference type="Proteomes" id="UP000501346">
    <property type="component" value="Chromosome ScVI"/>
</dbReference>
<evidence type="ECO:0000313" key="2">
    <source>
        <dbReference type="EMBL" id="QID79357.1"/>
    </source>
</evidence>
<dbReference type="SMR" id="A0A6C1DS00"/>
<sequence>MTPYAVAITVALLIVTVSALQVNNSCVAFPPSNLRGKNGDGTNEQYATALLSIPWNGPPESLRDINLIELEPQVALYLLENYINHYYNTTRDNKCPNNHYLMGGQLGSSSDNRSLNDPQTMLWPEKKEDEKNCQETFKGACSCTKRFCKGYFSVNIFGINLNISYSSGK</sequence>
<organism evidence="2 3">
    <name type="scientific">Saccharomyces pastorianus</name>
    <name type="common">Lager yeast</name>
    <name type="synonym">Saccharomyces cerevisiae x Saccharomyces eubayanus</name>
    <dbReference type="NCBI Taxonomy" id="27292"/>
    <lineage>
        <taxon>Eukaryota</taxon>
        <taxon>Fungi</taxon>
        <taxon>Dikarya</taxon>
        <taxon>Ascomycota</taxon>
        <taxon>Saccharomycotina</taxon>
        <taxon>Saccharomycetes</taxon>
        <taxon>Saccharomycetales</taxon>
        <taxon>Saccharomycetaceae</taxon>
        <taxon>Saccharomyces</taxon>
    </lineage>
</organism>
<evidence type="ECO:0000313" key="3">
    <source>
        <dbReference type="Proteomes" id="UP000501346"/>
    </source>
</evidence>
<keyword evidence="1" id="KW-0732">Signal</keyword>
<evidence type="ECO:0000256" key="1">
    <source>
        <dbReference type="SAM" id="SignalP"/>
    </source>
</evidence>
<accession>A0A6C1DS00</accession>
<name>A0A6C1DS00_SACPS</name>
<protein>
    <submittedName>
        <fullName evidence="2">Unfolded protein response-inducible protein 1</fullName>
    </submittedName>
</protein>
<dbReference type="OrthoDB" id="4037856at2759"/>
<feature type="chain" id="PRO_5025648667" evidence="1">
    <location>
        <begin position="20"/>
        <end position="169"/>
    </location>
</feature>
<dbReference type="EMBL" id="CP048987">
    <property type="protein sequence ID" value="QID79357.1"/>
    <property type="molecule type" value="Genomic_DNA"/>
</dbReference>